<dbReference type="InterPro" id="IPR004556">
    <property type="entry name" value="HemK-like"/>
</dbReference>
<dbReference type="EMBL" id="QVQT01000003">
    <property type="protein sequence ID" value="RFU16838.1"/>
    <property type="molecule type" value="Genomic_DNA"/>
</dbReference>
<dbReference type="Gene3D" id="3.40.50.150">
    <property type="entry name" value="Vaccinia Virus protein VP39"/>
    <property type="match status" value="1"/>
</dbReference>
<dbReference type="InterPro" id="IPR050320">
    <property type="entry name" value="N5-glutamine_MTase"/>
</dbReference>
<feature type="binding site" evidence="5">
    <location>
        <position position="142"/>
    </location>
    <ligand>
        <name>S-adenosyl-L-methionine</name>
        <dbReference type="ChEBI" id="CHEBI:59789"/>
    </ligand>
</feature>
<evidence type="ECO:0000256" key="1">
    <source>
        <dbReference type="ARBA" id="ARBA00022603"/>
    </source>
</evidence>
<accession>A0A372IPP0</accession>
<evidence type="ECO:0000313" key="9">
    <source>
        <dbReference type="Proteomes" id="UP000264702"/>
    </source>
</evidence>
<dbReference type="InterPro" id="IPR040758">
    <property type="entry name" value="PrmC_N"/>
</dbReference>
<keyword evidence="3 5" id="KW-0949">S-adenosyl-L-methionine</keyword>
<comment type="similarity">
    <text evidence="5">Belongs to the protein N5-glutamine methyltransferase family. PrmC subfamily.</text>
</comment>
<feature type="binding site" evidence="5">
    <location>
        <position position="186"/>
    </location>
    <ligand>
        <name>S-adenosyl-L-methionine</name>
        <dbReference type="ChEBI" id="CHEBI:59789"/>
    </ligand>
</feature>
<dbReference type="PROSITE" id="PS00092">
    <property type="entry name" value="N6_MTASE"/>
    <property type="match status" value="1"/>
</dbReference>
<evidence type="ECO:0000259" key="7">
    <source>
        <dbReference type="Pfam" id="PF17827"/>
    </source>
</evidence>
<dbReference type="NCBIfam" id="TIGR03534">
    <property type="entry name" value="RF_mod_PrmC"/>
    <property type="match status" value="1"/>
</dbReference>
<dbReference type="PANTHER" id="PTHR18895">
    <property type="entry name" value="HEMK METHYLTRANSFERASE"/>
    <property type="match status" value="1"/>
</dbReference>
<dbReference type="Gene3D" id="1.10.8.10">
    <property type="entry name" value="DNA helicase RuvA subunit, C-terminal domain"/>
    <property type="match status" value="1"/>
</dbReference>
<dbReference type="InterPro" id="IPR029063">
    <property type="entry name" value="SAM-dependent_MTases_sf"/>
</dbReference>
<protein>
    <recommendedName>
        <fullName evidence="5">Release factor glutamine methyltransferase</fullName>
        <shortName evidence="5">RF MTase</shortName>
        <ecNumber evidence="5">2.1.1.297</ecNumber>
    </recommendedName>
    <alternativeName>
        <fullName evidence="5">N5-glutamine methyltransferase PrmC</fullName>
    </alternativeName>
    <alternativeName>
        <fullName evidence="5">Protein-(glutamine-N5) MTase PrmC</fullName>
    </alternativeName>
    <alternativeName>
        <fullName evidence="5">Protein-glutamine N-methyltransferase PrmC</fullName>
    </alternativeName>
</protein>
<evidence type="ECO:0000313" key="8">
    <source>
        <dbReference type="EMBL" id="RFU16838.1"/>
    </source>
</evidence>
<dbReference type="InterPro" id="IPR007848">
    <property type="entry name" value="Small_mtfrase_dom"/>
</dbReference>
<name>A0A372IPP0_9BACT</name>
<keyword evidence="1 5" id="KW-0489">Methyltransferase</keyword>
<feature type="domain" description="Release factor glutamine methyltransferase N-terminal" evidence="7">
    <location>
        <begin position="7"/>
        <end position="74"/>
    </location>
</feature>
<gene>
    <name evidence="5 8" type="primary">prmC</name>
    <name evidence="8" type="ORF">D0Y96_08805</name>
</gene>
<comment type="caution">
    <text evidence="5">Lacks conserved residue(s) required for the propagation of feature annotation.</text>
</comment>
<evidence type="ECO:0000259" key="6">
    <source>
        <dbReference type="Pfam" id="PF05175"/>
    </source>
</evidence>
<dbReference type="GO" id="GO:0032259">
    <property type="term" value="P:methylation"/>
    <property type="evidence" value="ECO:0007669"/>
    <property type="project" value="UniProtKB-KW"/>
</dbReference>
<evidence type="ECO:0000256" key="5">
    <source>
        <dbReference type="HAMAP-Rule" id="MF_02126"/>
    </source>
</evidence>
<comment type="caution">
    <text evidence="8">The sequence shown here is derived from an EMBL/GenBank/DDBJ whole genome shotgun (WGS) entry which is preliminary data.</text>
</comment>
<dbReference type="Proteomes" id="UP000264702">
    <property type="component" value="Unassembled WGS sequence"/>
</dbReference>
<dbReference type="InterPro" id="IPR019874">
    <property type="entry name" value="RF_methyltr_PrmC"/>
</dbReference>
<feature type="binding site" evidence="5">
    <location>
        <begin position="186"/>
        <end position="189"/>
    </location>
    <ligand>
        <name>substrate</name>
    </ligand>
</feature>
<dbReference type="Pfam" id="PF05175">
    <property type="entry name" value="MTS"/>
    <property type="match status" value="1"/>
</dbReference>
<organism evidence="8 9">
    <name type="scientific">Paracidobacterium acidisoli</name>
    <dbReference type="NCBI Taxonomy" id="2303751"/>
    <lineage>
        <taxon>Bacteria</taxon>
        <taxon>Pseudomonadati</taxon>
        <taxon>Acidobacteriota</taxon>
        <taxon>Terriglobia</taxon>
        <taxon>Terriglobales</taxon>
        <taxon>Acidobacteriaceae</taxon>
        <taxon>Paracidobacterium</taxon>
    </lineage>
</organism>
<feature type="binding site" evidence="5">
    <location>
        <begin position="119"/>
        <end position="123"/>
    </location>
    <ligand>
        <name>S-adenosyl-L-methionine</name>
        <dbReference type="ChEBI" id="CHEBI:59789"/>
    </ligand>
</feature>
<dbReference type="HAMAP" id="MF_02126">
    <property type="entry name" value="RF_methyltr_PrmC"/>
    <property type="match status" value="1"/>
</dbReference>
<dbReference type="EC" id="2.1.1.297" evidence="5"/>
<dbReference type="InterPro" id="IPR002052">
    <property type="entry name" value="DNA_methylase_N6_adenine_CS"/>
</dbReference>
<dbReference type="SUPFAM" id="SSF53335">
    <property type="entry name" value="S-adenosyl-L-methionine-dependent methyltransferases"/>
    <property type="match status" value="1"/>
</dbReference>
<dbReference type="NCBIfam" id="TIGR00536">
    <property type="entry name" value="hemK_fam"/>
    <property type="match status" value="1"/>
</dbReference>
<sequence>MATLRTVLSEGAARLAHLPTGRRDTELLLLRAVGRDRAWLLTHPDEEISQEHIDCYQAWIRRRAAQEPVQYILGEQEFYGLRFRVTPDVLIPRPETEHLVEALLARVSRDAALRVADVGTGSGAIAVALAHVLPRAQVTALDISQAALAVAQGNAQAHGVEERMRFLPSDLLGAVQGERFDAVVSNPPYIASGELLETQVRDYEPHTALFAGATGLDIYERLIPQAREALAAGGWLMLEMGHGQREALTGLLAGWSDVEFVDDLQGIPRVAIARRGA</sequence>
<feature type="domain" description="Methyltransferase small" evidence="6">
    <location>
        <begin position="102"/>
        <end position="193"/>
    </location>
</feature>
<reference evidence="8 9" key="1">
    <citation type="submission" date="2018-08" db="EMBL/GenBank/DDBJ databases">
        <title>Acidipila sp. 4G-K13, an acidobacterium isolated from forest soil.</title>
        <authorList>
            <person name="Gao Z.-H."/>
            <person name="Qiu L.-H."/>
        </authorList>
    </citation>
    <scope>NUCLEOTIDE SEQUENCE [LARGE SCALE GENOMIC DNA]</scope>
    <source>
        <strain evidence="8 9">4G-K13</strain>
    </source>
</reference>
<keyword evidence="2 5" id="KW-0808">Transferase</keyword>
<keyword evidence="9" id="KW-1185">Reference proteome</keyword>
<dbReference type="GO" id="GO:0102559">
    <property type="term" value="F:peptide chain release factor N(5)-glutamine methyltransferase activity"/>
    <property type="evidence" value="ECO:0007669"/>
    <property type="project" value="UniProtKB-EC"/>
</dbReference>
<dbReference type="RefSeq" id="WP_117299006.1">
    <property type="nucleotide sequence ID" value="NZ_QVQT02000003.1"/>
</dbReference>
<evidence type="ECO:0000256" key="4">
    <source>
        <dbReference type="ARBA" id="ARBA00048391"/>
    </source>
</evidence>
<proteinExistence type="inferred from homology"/>
<dbReference type="CDD" id="cd02440">
    <property type="entry name" value="AdoMet_MTases"/>
    <property type="match status" value="1"/>
</dbReference>
<comment type="function">
    <text evidence="5">Methylates the class 1 translation termination release factors RF1/PrfA and RF2/PrfB on the glutamine residue of the universally conserved GGQ motif.</text>
</comment>
<comment type="catalytic activity">
    <reaction evidence="4 5">
        <text>L-glutaminyl-[peptide chain release factor] + S-adenosyl-L-methionine = N(5)-methyl-L-glutaminyl-[peptide chain release factor] + S-adenosyl-L-homocysteine + H(+)</text>
        <dbReference type="Rhea" id="RHEA:42896"/>
        <dbReference type="Rhea" id="RHEA-COMP:10271"/>
        <dbReference type="Rhea" id="RHEA-COMP:10272"/>
        <dbReference type="ChEBI" id="CHEBI:15378"/>
        <dbReference type="ChEBI" id="CHEBI:30011"/>
        <dbReference type="ChEBI" id="CHEBI:57856"/>
        <dbReference type="ChEBI" id="CHEBI:59789"/>
        <dbReference type="ChEBI" id="CHEBI:61891"/>
        <dbReference type="EC" id="2.1.1.297"/>
    </reaction>
</comment>
<evidence type="ECO:0000256" key="3">
    <source>
        <dbReference type="ARBA" id="ARBA00022691"/>
    </source>
</evidence>
<dbReference type="AlphaFoldDB" id="A0A372IPP0"/>
<evidence type="ECO:0000256" key="2">
    <source>
        <dbReference type="ARBA" id="ARBA00022679"/>
    </source>
</evidence>
<dbReference type="GO" id="GO:0003676">
    <property type="term" value="F:nucleic acid binding"/>
    <property type="evidence" value="ECO:0007669"/>
    <property type="project" value="InterPro"/>
</dbReference>
<dbReference type="Pfam" id="PF17827">
    <property type="entry name" value="PrmC_N"/>
    <property type="match status" value="1"/>
</dbReference>
<dbReference type="OrthoDB" id="9800643at2"/>
<dbReference type="PANTHER" id="PTHR18895:SF74">
    <property type="entry name" value="MTRF1L RELEASE FACTOR GLUTAMINE METHYLTRANSFERASE"/>
    <property type="match status" value="1"/>
</dbReference>